<proteinExistence type="predicted"/>
<sequence>MTMMIVSYVVPAVAAIGGSRTGLVGYLAGVASRVVTARRTGGRAWPDPLAHPASVLTLAVLTADSIGARSRGELRWKGRPVHA</sequence>
<protein>
    <recommendedName>
        <fullName evidence="3">Glycosyltransferase</fullName>
    </recommendedName>
</protein>
<dbReference type="AlphaFoldDB" id="H5TTE9"/>
<gene>
    <name evidence="1" type="ORF">GOOTI_239_00040</name>
</gene>
<accession>H5TTE9</accession>
<evidence type="ECO:0000313" key="2">
    <source>
        <dbReference type="Proteomes" id="UP000005038"/>
    </source>
</evidence>
<dbReference type="Proteomes" id="UP000005038">
    <property type="component" value="Unassembled WGS sequence"/>
</dbReference>
<reference evidence="1" key="1">
    <citation type="submission" date="2012-02" db="EMBL/GenBank/DDBJ databases">
        <title>Whole genome shotgun sequence of Gordonia otitidis NBRC 100426.</title>
        <authorList>
            <person name="Yoshida I."/>
            <person name="Hosoyama A."/>
            <person name="Tsuchikane K."/>
            <person name="Katsumata H."/>
            <person name="Yamazaki S."/>
            <person name="Fujita N."/>
        </authorList>
    </citation>
    <scope>NUCLEOTIDE SEQUENCE [LARGE SCALE GENOMIC DNA]</scope>
    <source>
        <strain evidence="1">NBRC 100426</strain>
    </source>
</reference>
<keyword evidence="2" id="KW-1185">Reference proteome</keyword>
<comment type="caution">
    <text evidence="1">The sequence shown here is derived from an EMBL/GenBank/DDBJ whole genome shotgun (WGS) entry which is preliminary data.</text>
</comment>
<dbReference type="STRING" id="1108044.GOOTI_239_00040"/>
<organism evidence="1 2">
    <name type="scientific">Gordonia otitidis (strain DSM 44809 / CCUG 52243 / JCM 12355 / NBRC 100426 / IFM 10032)</name>
    <dbReference type="NCBI Taxonomy" id="1108044"/>
    <lineage>
        <taxon>Bacteria</taxon>
        <taxon>Bacillati</taxon>
        <taxon>Actinomycetota</taxon>
        <taxon>Actinomycetes</taxon>
        <taxon>Mycobacteriales</taxon>
        <taxon>Gordoniaceae</taxon>
        <taxon>Gordonia</taxon>
    </lineage>
</organism>
<name>H5TTE9_GORO1</name>
<evidence type="ECO:0008006" key="3">
    <source>
        <dbReference type="Google" id="ProtNLM"/>
    </source>
</evidence>
<dbReference type="EMBL" id="BAFB01000239">
    <property type="protein sequence ID" value="GAB36757.1"/>
    <property type="molecule type" value="Genomic_DNA"/>
</dbReference>
<evidence type="ECO:0000313" key="1">
    <source>
        <dbReference type="EMBL" id="GAB36757.1"/>
    </source>
</evidence>